<feature type="repeat" description="TPR" evidence="2">
    <location>
        <begin position="162"/>
        <end position="195"/>
    </location>
</feature>
<dbReference type="SUPFAM" id="SSF48452">
    <property type="entry name" value="TPR-like"/>
    <property type="match status" value="1"/>
</dbReference>
<evidence type="ECO:0000259" key="4">
    <source>
        <dbReference type="PROSITE" id="PS50102"/>
    </source>
</evidence>
<evidence type="ECO:0000313" key="6">
    <source>
        <dbReference type="Proteomes" id="UP000525158"/>
    </source>
</evidence>
<dbReference type="SUPFAM" id="SSF54928">
    <property type="entry name" value="RNA-binding domain, RBD"/>
    <property type="match status" value="1"/>
</dbReference>
<protein>
    <submittedName>
        <fullName evidence="5">TTC31 protein</fullName>
    </submittedName>
</protein>
<proteinExistence type="predicted"/>
<dbReference type="GO" id="GO:0003723">
    <property type="term" value="F:RNA binding"/>
    <property type="evidence" value="ECO:0007669"/>
    <property type="project" value="UniProtKB-UniRule"/>
</dbReference>
<keyword evidence="2" id="KW-0802">TPR repeat</keyword>
<dbReference type="InterPro" id="IPR035979">
    <property type="entry name" value="RBD_domain_sf"/>
</dbReference>
<feature type="domain" description="RRM" evidence="4">
    <location>
        <begin position="357"/>
        <end position="429"/>
    </location>
</feature>
<feature type="region of interest" description="Disordered" evidence="3">
    <location>
        <begin position="328"/>
        <end position="351"/>
    </location>
</feature>
<evidence type="ECO:0000256" key="3">
    <source>
        <dbReference type="SAM" id="MobiDB-lite"/>
    </source>
</evidence>
<feature type="compositionally biased region" description="Basic and acidic residues" evidence="3">
    <location>
        <begin position="126"/>
        <end position="140"/>
    </location>
</feature>
<sequence length="437" mass="47690">QELVAEEERMKRKAEKKKLKKKKQKDRKKREKLGQKLKSKQEAESNTSSLDSTVGAGHPQNSTAEEGEGQLGPSPSPCLGDSAASSGEEGRGQEAKAGEMEDELDLSCTFVFKARQKAGVRLPTPGKEKPARTENTELGKRPLGKAPEAEPVPLDMNVVEQSLILAGRGNEAAQKGQYAKAVLAFTEAVKLNPREHRLFGNRSYCYEKLQRYEEALRDAQVSLGLQPGWPKGFFRKGKALRGLKRYAEAASTFEELLRLDGANAEAAAQLEACRALLRSSPRHQSSSGGVPVSPSLLEAGEPPLSPSGEWASGSCRDTDTSGFVTVVSSRSQTRGQGQATSSSQQTLPPTHPARDCYPLWVGNITPRISKKVLHSSFSPFGEIRFIRMLPERRCAFINYTRKVAAEAAYVAMQDAEVEGSRLVLQLKHPSHATPSPR</sequence>
<comment type="caution">
    <text evidence="5">The sequence shown here is derived from an EMBL/GenBank/DDBJ whole genome shotgun (WGS) entry which is preliminary data.</text>
</comment>
<feature type="non-terminal residue" evidence="5">
    <location>
        <position position="437"/>
    </location>
</feature>
<dbReference type="InterPro" id="IPR019734">
    <property type="entry name" value="TPR_rpt"/>
</dbReference>
<dbReference type="SMART" id="SM00028">
    <property type="entry name" value="TPR"/>
    <property type="match status" value="3"/>
</dbReference>
<keyword evidence="1" id="KW-0694">RNA-binding</keyword>
<dbReference type="Pfam" id="PF13432">
    <property type="entry name" value="TPR_16"/>
    <property type="match status" value="1"/>
</dbReference>
<keyword evidence="6" id="KW-1185">Reference proteome</keyword>
<dbReference type="PROSITE" id="PS50005">
    <property type="entry name" value="TPR"/>
    <property type="match status" value="1"/>
</dbReference>
<feature type="region of interest" description="Disordered" evidence="3">
    <location>
        <begin position="281"/>
        <end position="316"/>
    </location>
</feature>
<dbReference type="PROSITE" id="PS50102">
    <property type="entry name" value="RRM"/>
    <property type="match status" value="1"/>
</dbReference>
<evidence type="ECO:0000256" key="1">
    <source>
        <dbReference type="PROSITE-ProRule" id="PRU00176"/>
    </source>
</evidence>
<evidence type="ECO:0000256" key="2">
    <source>
        <dbReference type="PROSITE-ProRule" id="PRU00339"/>
    </source>
</evidence>
<dbReference type="PANTHER" id="PTHR47678:SF1">
    <property type="entry name" value="TETRATRICOPEPTIDE REPEAT PROTEIN 31"/>
    <property type="match status" value="1"/>
</dbReference>
<reference evidence="5 6" key="1">
    <citation type="submission" date="2019-09" db="EMBL/GenBank/DDBJ databases">
        <title>Bird 10,000 Genomes (B10K) Project - Family phase.</title>
        <authorList>
            <person name="Zhang G."/>
        </authorList>
    </citation>
    <scope>NUCLEOTIDE SEQUENCE [LARGE SCALE GENOMIC DNA]</scope>
    <source>
        <strain evidence="5">B10K-DU-002-36</strain>
        <tissue evidence="5">Muscle</tissue>
    </source>
</reference>
<feature type="region of interest" description="Disordered" evidence="3">
    <location>
        <begin position="119"/>
        <end position="150"/>
    </location>
</feature>
<dbReference type="SMART" id="SM00360">
    <property type="entry name" value="RRM"/>
    <property type="match status" value="1"/>
</dbReference>
<dbReference type="InterPro" id="IPR012677">
    <property type="entry name" value="Nucleotide-bd_a/b_plait_sf"/>
</dbReference>
<gene>
    <name evidence="5" type="primary">Ttc31</name>
    <name evidence="5" type="ORF">RHIAFR_R12930</name>
</gene>
<dbReference type="Pfam" id="PF00076">
    <property type="entry name" value="RRM_1"/>
    <property type="match status" value="1"/>
</dbReference>
<organism evidence="5 6">
    <name type="scientific">Smutsornis africanus</name>
    <name type="common">Double-banded courser</name>
    <name type="synonym">Rhinoptilus africanus</name>
    <dbReference type="NCBI Taxonomy" id="240209"/>
    <lineage>
        <taxon>Eukaryota</taxon>
        <taxon>Metazoa</taxon>
        <taxon>Chordata</taxon>
        <taxon>Craniata</taxon>
        <taxon>Vertebrata</taxon>
        <taxon>Euteleostomi</taxon>
        <taxon>Archelosauria</taxon>
        <taxon>Archosauria</taxon>
        <taxon>Dinosauria</taxon>
        <taxon>Saurischia</taxon>
        <taxon>Theropoda</taxon>
        <taxon>Coelurosauria</taxon>
        <taxon>Aves</taxon>
        <taxon>Neognathae</taxon>
        <taxon>Neoaves</taxon>
        <taxon>Charadriiformes</taxon>
        <taxon>Glareolidae</taxon>
        <taxon>Rhinoptilus</taxon>
    </lineage>
</organism>
<feature type="compositionally biased region" description="Low complexity" evidence="3">
    <location>
        <begin position="331"/>
        <end position="346"/>
    </location>
</feature>
<feature type="compositionally biased region" description="Basic and acidic residues" evidence="3">
    <location>
        <begin position="1"/>
        <end position="10"/>
    </location>
</feature>
<feature type="compositionally biased region" description="Low complexity" evidence="3">
    <location>
        <begin position="285"/>
        <end position="297"/>
    </location>
</feature>
<name>A0A7L1IFV5_SMUAF</name>
<feature type="non-terminal residue" evidence="5">
    <location>
        <position position="1"/>
    </location>
</feature>
<accession>A0A7L1IFV5</accession>
<feature type="compositionally biased region" description="Basic residues" evidence="3">
    <location>
        <begin position="11"/>
        <end position="38"/>
    </location>
</feature>
<dbReference type="InterPro" id="IPR011990">
    <property type="entry name" value="TPR-like_helical_dom_sf"/>
</dbReference>
<dbReference type="InterPro" id="IPR000504">
    <property type="entry name" value="RRM_dom"/>
</dbReference>
<feature type="compositionally biased region" description="Basic and acidic residues" evidence="3">
    <location>
        <begin position="88"/>
        <end position="99"/>
    </location>
</feature>
<dbReference type="EMBL" id="VXBO01002409">
    <property type="protein sequence ID" value="NXN36780.1"/>
    <property type="molecule type" value="Genomic_DNA"/>
</dbReference>
<feature type="region of interest" description="Disordered" evidence="3">
    <location>
        <begin position="1"/>
        <end position="102"/>
    </location>
</feature>
<dbReference type="Proteomes" id="UP000525158">
    <property type="component" value="Unassembled WGS sequence"/>
</dbReference>
<dbReference type="Gene3D" id="3.30.70.330">
    <property type="match status" value="1"/>
</dbReference>
<dbReference type="AlphaFoldDB" id="A0A7L1IFV5"/>
<evidence type="ECO:0000313" key="5">
    <source>
        <dbReference type="EMBL" id="NXN36780.1"/>
    </source>
</evidence>
<dbReference type="Gene3D" id="1.25.40.10">
    <property type="entry name" value="Tetratricopeptide repeat domain"/>
    <property type="match status" value="1"/>
</dbReference>
<dbReference type="Pfam" id="PF13181">
    <property type="entry name" value="TPR_8"/>
    <property type="match status" value="1"/>
</dbReference>
<dbReference type="PANTHER" id="PTHR47678">
    <property type="entry name" value="TETRATRICOPEPTIDE REPEAT PROTEIN 31"/>
    <property type="match status" value="1"/>
</dbReference>